<evidence type="ECO:0000313" key="4">
    <source>
        <dbReference type="Proteomes" id="UP000195221"/>
    </source>
</evidence>
<protein>
    <submittedName>
        <fullName evidence="2">Uncharacterized protein</fullName>
    </submittedName>
</protein>
<dbReference type="EMBL" id="NBTZ01000106">
    <property type="protein sequence ID" value="OTP70529.1"/>
    <property type="molecule type" value="Genomic_DNA"/>
</dbReference>
<evidence type="ECO:0000313" key="2">
    <source>
        <dbReference type="EMBL" id="OTP80587.1"/>
    </source>
</evidence>
<comment type="caution">
    <text evidence="2">The sequence shown here is derived from an EMBL/GenBank/DDBJ whole genome shotgun (WGS) entry which is preliminary data.</text>
</comment>
<dbReference type="AlphaFoldDB" id="A0A242NAB4"/>
<evidence type="ECO:0000313" key="3">
    <source>
        <dbReference type="Proteomes" id="UP000194546"/>
    </source>
</evidence>
<sequence>MVRPFCTVIESRAAGKLKEDFVGATDIAPPACKPVYKN</sequence>
<dbReference type="EMBL" id="NBTY01000006">
    <property type="protein sequence ID" value="OTP80587.1"/>
    <property type="molecule type" value="Genomic_DNA"/>
</dbReference>
<name>A0A242NAB4_CABSO</name>
<accession>A0A242NAB4</accession>
<reference evidence="1 4" key="2">
    <citation type="submission" date="2017-03" db="EMBL/GenBank/DDBJ databases">
        <title>Genome analysis of strain PAMC 26577.</title>
        <authorList>
            <person name="Oh H.-M."/>
            <person name="Yang J.-A."/>
        </authorList>
    </citation>
    <scope>NUCLEOTIDE SEQUENCE [LARGE SCALE GENOMIC DNA]</scope>
    <source>
        <strain evidence="1 4">PAMC 26577</strain>
    </source>
</reference>
<organism evidence="2 3">
    <name type="scientific">Caballeronia sordidicola</name>
    <name type="common">Burkholderia sordidicola</name>
    <dbReference type="NCBI Taxonomy" id="196367"/>
    <lineage>
        <taxon>Bacteria</taxon>
        <taxon>Pseudomonadati</taxon>
        <taxon>Pseudomonadota</taxon>
        <taxon>Betaproteobacteria</taxon>
        <taxon>Burkholderiales</taxon>
        <taxon>Burkholderiaceae</taxon>
        <taxon>Caballeronia</taxon>
    </lineage>
</organism>
<dbReference type="Proteomes" id="UP000195221">
    <property type="component" value="Unassembled WGS sequence"/>
</dbReference>
<gene>
    <name evidence="2" type="ORF">PAMC26510_02980</name>
    <name evidence="1" type="ORF">PAMC26577_26105</name>
</gene>
<proteinExistence type="predicted"/>
<reference evidence="2 3" key="1">
    <citation type="submission" date="2017-03" db="EMBL/GenBank/DDBJ databases">
        <title>Genome analysis of strain PAMC 26510.</title>
        <authorList>
            <person name="Oh H.-M."/>
            <person name="Yang J.-A."/>
        </authorList>
    </citation>
    <scope>NUCLEOTIDE SEQUENCE [LARGE SCALE GENOMIC DNA]</scope>
    <source>
        <strain evidence="2 3">PAMC 26510</strain>
    </source>
</reference>
<evidence type="ECO:0000313" key="1">
    <source>
        <dbReference type="EMBL" id="OTP70529.1"/>
    </source>
</evidence>
<dbReference type="Proteomes" id="UP000194546">
    <property type="component" value="Unassembled WGS sequence"/>
</dbReference>